<dbReference type="Gene3D" id="3.30.60.30">
    <property type="match status" value="1"/>
</dbReference>
<reference evidence="5" key="2">
    <citation type="submission" date="2025-08" db="UniProtKB">
        <authorList>
            <consortium name="Ensembl"/>
        </authorList>
    </citation>
    <scope>IDENTIFICATION</scope>
</reference>
<evidence type="ECO:0000259" key="4">
    <source>
        <dbReference type="PROSITE" id="PS50835"/>
    </source>
</evidence>
<dbReference type="PANTHER" id="PTHR14186:SF26">
    <property type="entry name" value="KAZAL TYPE SERINE PEPTIDASE INHIBITOR DOMAIN 1"/>
    <property type="match status" value="1"/>
</dbReference>
<dbReference type="InterPro" id="IPR007110">
    <property type="entry name" value="Ig-like_dom"/>
</dbReference>
<dbReference type="GO" id="GO:0005520">
    <property type="term" value="F:insulin-like growth factor binding"/>
    <property type="evidence" value="ECO:0007669"/>
    <property type="project" value="InterPro"/>
</dbReference>
<dbReference type="InterPro" id="IPR036058">
    <property type="entry name" value="Kazal_dom_sf"/>
</dbReference>
<dbReference type="GO" id="GO:0005615">
    <property type="term" value="C:extracellular space"/>
    <property type="evidence" value="ECO:0007669"/>
    <property type="project" value="TreeGrafter"/>
</dbReference>
<keyword evidence="2" id="KW-0964">Secreted</keyword>
<evidence type="ECO:0000256" key="3">
    <source>
        <dbReference type="ARBA" id="ARBA00022729"/>
    </source>
</evidence>
<organism evidence="5 6">
    <name type="scientific">Scophthalmus maximus</name>
    <name type="common">Turbot</name>
    <name type="synonym">Psetta maxima</name>
    <dbReference type="NCBI Taxonomy" id="52904"/>
    <lineage>
        <taxon>Eukaryota</taxon>
        <taxon>Metazoa</taxon>
        <taxon>Chordata</taxon>
        <taxon>Craniata</taxon>
        <taxon>Vertebrata</taxon>
        <taxon>Euteleostomi</taxon>
        <taxon>Actinopterygii</taxon>
        <taxon>Neopterygii</taxon>
        <taxon>Teleostei</taxon>
        <taxon>Neoteleostei</taxon>
        <taxon>Acanthomorphata</taxon>
        <taxon>Carangaria</taxon>
        <taxon>Pleuronectiformes</taxon>
        <taxon>Pleuronectoidei</taxon>
        <taxon>Scophthalmidae</taxon>
        <taxon>Scophthalmus</taxon>
    </lineage>
</organism>
<evidence type="ECO:0000256" key="1">
    <source>
        <dbReference type="ARBA" id="ARBA00004613"/>
    </source>
</evidence>
<dbReference type="SUPFAM" id="SSF48726">
    <property type="entry name" value="Immunoglobulin"/>
    <property type="match status" value="1"/>
</dbReference>
<dbReference type="GO" id="GO:0009966">
    <property type="term" value="P:regulation of signal transduction"/>
    <property type="evidence" value="ECO:0007669"/>
    <property type="project" value="TreeGrafter"/>
</dbReference>
<dbReference type="InterPro" id="IPR011390">
    <property type="entry name" value="IGFBP_rP_mac25"/>
</dbReference>
<dbReference type="InterPro" id="IPR013783">
    <property type="entry name" value="Ig-like_fold"/>
</dbReference>
<keyword evidence="3" id="KW-0732">Signal</keyword>
<feature type="domain" description="Ig-like" evidence="4">
    <location>
        <begin position="94"/>
        <end position="200"/>
    </location>
</feature>
<dbReference type="GeneTree" id="ENSGT00940000178139"/>
<name>A0A8D3A8W4_SCOMX</name>
<protein>
    <recommendedName>
        <fullName evidence="4">Ig-like domain-containing protein</fullName>
    </recommendedName>
</protein>
<evidence type="ECO:0000256" key="2">
    <source>
        <dbReference type="ARBA" id="ARBA00022525"/>
    </source>
</evidence>
<evidence type="ECO:0000313" key="5">
    <source>
        <dbReference type="Ensembl" id="ENSSMAP00000014422.2"/>
    </source>
</evidence>
<comment type="subcellular location">
    <subcellularLocation>
        <location evidence="1">Secreted</location>
    </subcellularLocation>
</comment>
<dbReference type="PANTHER" id="PTHR14186">
    <property type="entry name" value="INSULIN-LIKE GROWTH FACTOR BINDING PROTEIN-RELATED"/>
    <property type="match status" value="1"/>
</dbReference>
<evidence type="ECO:0000313" key="6">
    <source>
        <dbReference type="Proteomes" id="UP000694558"/>
    </source>
</evidence>
<dbReference type="GO" id="GO:0001558">
    <property type="term" value="P:regulation of cell growth"/>
    <property type="evidence" value="ECO:0007669"/>
    <property type="project" value="InterPro"/>
</dbReference>
<dbReference type="Ensembl" id="ENSSMAT00000014611.2">
    <property type="protein sequence ID" value="ENSSMAP00000014422.2"/>
    <property type="gene ID" value="ENSSMAG00000008699.2"/>
</dbReference>
<dbReference type="Proteomes" id="UP000694558">
    <property type="component" value="Chromosome 17"/>
</dbReference>
<proteinExistence type="predicted"/>
<dbReference type="Gene3D" id="2.60.40.10">
    <property type="entry name" value="Immunoglobulins"/>
    <property type="match status" value="1"/>
</dbReference>
<accession>A0A8D3A8W4</accession>
<dbReference type="PROSITE" id="PS50835">
    <property type="entry name" value="IG_LIKE"/>
    <property type="match status" value="1"/>
</dbReference>
<dbReference type="AlphaFoldDB" id="A0A8D3A8W4"/>
<dbReference type="InterPro" id="IPR036179">
    <property type="entry name" value="Ig-like_dom_sf"/>
</dbReference>
<dbReference type="SUPFAM" id="SSF100895">
    <property type="entry name" value="Kazal-type serine protease inhibitors"/>
    <property type="match status" value="1"/>
</dbReference>
<sequence length="260" mass="28742">MCERMAPHHRPCTVGGRGGGRRVRAAGSCSQHLCPPGPVDCPVRRTKGGCCEHSMAAVEKGLVCQRRRHRAESEPPCVCQDKGSVCGSDGWTYPNICRLREPGTVGVILSIRCSSPYPSWPQKPVSSYPLPNLNWRKTGTSYHLSRCNPVIFHTRGGPQRYTVTTWLQIQGPRLSVAGVYSCISHNALGETSASKQLTVSEFERYANYPPSHHQINFQLFYLPSFLFISLLPLIPTLSLPFQCHQLSLATPSLPLIRCSS</sequence>
<reference evidence="5" key="1">
    <citation type="submission" date="2023-05" db="EMBL/GenBank/DDBJ databases">
        <title>High-quality long-read genome of Scophthalmus maximus.</title>
        <authorList>
            <person name="Lien S."/>
            <person name="Martinez P."/>
        </authorList>
    </citation>
    <scope>NUCLEOTIDE SEQUENCE [LARGE SCALE GENOMIC DNA]</scope>
</reference>
<dbReference type="Pfam" id="PF07648">
    <property type="entry name" value="Kazal_2"/>
    <property type="match status" value="1"/>
</dbReference>
<dbReference type="InterPro" id="IPR002350">
    <property type="entry name" value="Kazal_dom"/>
</dbReference>